<keyword evidence="8" id="KW-0067">ATP-binding</keyword>
<evidence type="ECO:0000259" key="10">
    <source>
        <dbReference type="PROSITE" id="PS51194"/>
    </source>
</evidence>
<dbReference type="GO" id="GO:0046872">
    <property type="term" value="F:metal ion binding"/>
    <property type="evidence" value="ECO:0007669"/>
    <property type="project" value="UniProtKB-KW"/>
</dbReference>
<gene>
    <name evidence="12" type="ORF">KSU1_B0352</name>
</gene>
<dbReference type="eggNOG" id="COG1203">
    <property type="taxonomic scope" value="Bacteria"/>
</dbReference>
<dbReference type="PROSITE" id="PS51643">
    <property type="entry name" value="HD_CAS3"/>
    <property type="match status" value="1"/>
</dbReference>
<evidence type="ECO:0000256" key="5">
    <source>
        <dbReference type="ARBA" id="ARBA00022741"/>
    </source>
</evidence>
<dbReference type="PANTHER" id="PTHR47963">
    <property type="entry name" value="DEAD-BOX ATP-DEPENDENT RNA HELICASE 47, MITOCHONDRIAL"/>
    <property type="match status" value="1"/>
</dbReference>
<dbReference type="Proteomes" id="UP000002985">
    <property type="component" value="Unassembled WGS sequence"/>
</dbReference>
<dbReference type="InterPro" id="IPR027417">
    <property type="entry name" value="P-loop_NTPase"/>
</dbReference>
<dbReference type="Pfam" id="PF04851">
    <property type="entry name" value="ResIII"/>
    <property type="match status" value="1"/>
</dbReference>
<dbReference type="InterPro" id="IPR050547">
    <property type="entry name" value="DEAD_box_RNA_helicases"/>
</dbReference>
<keyword evidence="3" id="KW-0540">Nuclease</keyword>
<name>I3IHL4_9BACT</name>
<dbReference type="GO" id="GO:0003724">
    <property type="term" value="F:RNA helicase activity"/>
    <property type="evidence" value="ECO:0007669"/>
    <property type="project" value="TreeGrafter"/>
</dbReference>
<dbReference type="InterPro" id="IPR014001">
    <property type="entry name" value="Helicase_ATP-bd"/>
</dbReference>
<evidence type="ECO:0000256" key="3">
    <source>
        <dbReference type="ARBA" id="ARBA00022722"/>
    </source>
</evidence>
<feature type="domain" description="Helicase C-terminal" evidence="10">
    <location>
        <begin position="483"/>
        <end position="661"/>
    </location>
</feature>
<keyword evidence="13" id="KW-1185">Reference proteome</keyword>
<evidence type="ECO:0000313" key="13">
    <source>
        <dbReference type="Proteomes" id="UP000002985"/>
    </source>
</evidence>
<dbReference type="InterPro" id="IPR006483">
    <property type="entry name" value="CRISPR-assoc_Cas3_HD"/>
</dbReference>
<evidence type="ECO:0000256" key="8">
    <source>
        <dbReference type="ARBA" id="ARBA00022840"/>
    </source>
</evidence>
<dbReference type="InterPro" id="IPR006935">
    <property type="entry name" value="Helicase/UvrB_N"/>
</dbReference>
<dbReference type="GO" id="GO:0016787">
    <property type="term" value="F:hydrolase activity"/>
    <property type="evidence" value="ECO:0007669"/>
    <property type="project" value="UniProtKB-KW"/>
</dbReference>
<dbReference type="NCBIfam" id="TIGR01596">
    <property type="entry name" value="cas3_HD"/>
    <property type="match status" value="1"/>
</dbReference>
<comment type="caution">
    <text evidence="12">The sequence shown here is derived from an EMBL/GenBank/DDBJ whole genome shotgun (WGS) entry which is preliminary data.</text>
</comment>
<sequence length="786" mass="90435">MCLFSDIKSHPDLPLEKHLAQVAEIAIELLEGKHVEFQSLGLTKEHLKALVKRASLFHDLGKATSYFQMRLTTGKKGPNGEHWHTGLSAILAYEPLLTYCKENNLNEIIALSPLLAILYHHSELSKGLPNDPVIEDRLKAFKKEILNLPILGKAGMDVEINSIKPIEVDCGIENLFSDLSLFSNDQKIEFRLLTLFIYSLLLEADKAYLAVKDKELYQRKVIPIDTDIIDAYKAKEFKNKKANINADREKAYNEVMTELESLDLINHLYSLTLPTGMGKTLLAASWAIKLRNKIQNNLGFVPQIIIALPFLSIIDQSAKEYEKFLGNPNEEVFLKTHSLSSFEFNGYEPNTAEFFVNIWKSQIIMTTFDQLLYTFLSFKPKHLMRFHNLLNSIIIMDEIQALPPHLWHPFSTFIKYITNVGKSYLLVMSATQPRFLDNAEELVPTIRKVTKEKGPERYFEKLSRYKLLLNHKDTLALDDFILKMRDKLSKIEEEKIMIVLNTRDSAKKVYEKLKSIAKNRETYFLSSYIIPAERLNRIEKIKNSKGALVISTQCIEAGIDIDMDYVIRDFGPLDSIIQVAGRCNREGEKETKTVKVIRLYDPDIANNFCPTGEFNAIVYDRLSLDATMGILNKFGSTEVMENEVFDLASQYFIELKRKDLGKNKTECLIDFSHNYLRNGKQRSFDIRTELRGKLKQYNIIVEKHAPGLRNEIEQIFKEDMDRWERRRKLKGLSNKIAMNSISVNAYNFNPDDIAEKGKGNFYFLKSAYYDDEIGFNYQPPSGTVIV</sequence>
<comment type="similarity">
    <text evidence="2">In the central section; belongs to the CRISPR-associated helicase Cas3 family.</text>
</comment>
<dbReference type="GO" id="GO:0003677">
    <property type="term" value="F:DNA binding"/>
    <property type="evidence" value="ECO:0007669"/>
    <property type="project" value="InterPro"/>
</dbReference>
<dbReference type="GO" id="GO:0004518">
    <property type="term" value="F:nuclease activity"/>
    <property type="evidence" value="ECO:0007669"/>
    <property type="project" value="UniProtKB-KW"/>
</dbReference>
<dbReference type="EMBL" id="BAFH01000002">
    <property type="protein sequence ID" value="GAB61209.1"/>
    <property type="molecule type" value="Genomic_DNA"/>
</dbReference>
<evidence type="ECO:0000259" key="11">
    <source>
        <dbReference type="PROSITE" id="PS51643"/>
    </source>
</evidence>
<evidence type="ECO:0000256" key="9">
    <source>
        <dbReference type="ARBA" id="ARBA00023118"/>
    </source>
</evidence>
<keyword evidence="4" id="KW-0479">Metal-binding</keyword>
<dbReference type="GO" id="GO:0003723">
    <property type="term" value="F:RNA binding"/>
    <property type="evidence" value="ECO:0007669"/>
    <property type="project" value="TreeGrafter"/>
</dbReference>
<comment type="similarity">
    <text evidence="1">In the N-terminal section; belongs to the CRISPR-associated nuclease Cas3-HD family.</text>
</comment>
<evidence type="ECO:0000256" key="2">
    <source>
        <dbReference type="ARBA" id="ARBA00009046"/>
    </source>
</evidence>
<evidence type="ECO:0000256" key="4">
    <source>
        <dbReference type="ARBA" id="ARBA00022723"/>
    </source>
</evidence>
<proteinExistence type="inferred from homology"/>
<dbReference type="Pfam" id="PF18019">
    <property type="entry name" value="Cas3_HD"/>
    <property type="match status" value="1"/>
</dbReference>
<dbReference type="Gene3D" id="3.40.50.300">
    <property type="entry name" value="P-loop containing nucleotide triphosphate hydrolases"/>
    <property type="match status" value="2"/>
</dbReference>
<keyword evidence="5" id="KW-0547">Nucleotide-binding</keyword>
<dbReference type="SUPFAM" id="SSF52540">
    <property type="entry name" value="P-loop containing nucleoside triphosphate hydrolases"/>
    <property type="match status" value="1"/>
</dbReference>
<dbReference type="InterPro" id="IPR054712">
    <property type="entry name" value="Cas3-like_dom"/>
</dbReference>
<dbReference type="SMART" id="SM00487">
    <property type="entry name" value="DEXDc"/>
    <property type="match status" value="1"/>
</dbReference>
<reference evidence="12 13" key="1">
    <citation type="journal article" date="2012" name="FEBS Lett.">
        <title>Anammox organism KSU-1 expresses a NirK-type copper-containing nitrite reductase instead of a NirS-type with cytochrome cd1.</title>
        <authorList>
            <person name="Hira D."/>
            <person name="Toh H."/>
            <person name="Migita C.T."/>
            <person name="Okubo H."/>
            <person name="Nishiyama T."/>
            <person name="Hattori M."/>
            <person name="Furukawa K."/>
            <person name="Fujii T."/>
        </authorList>
    </citation>
    <scope>NUCLEOTIDE SEQUENCE [LARGE SCALE GENOMIC DNA]</scope>
</reference>
<accession>I3IHL4</accession>
<keyword evidence="9" id="KW-0051">Antiviral defense</keyword>
<dbReference type="GO" id="GO:0051607">
    <property type="term" value="P:defense response to virus"/>
    <property type="evidence" value="ECO:0007669"/>
    <property type="project" value="UniProtKB-KW"/>
</dbReference>
<dbReference type="InterPro" id="IPR001650">
    <property type="entry name" value="Helicase_C-like"/>
</dbReference>
<dbReference type="STRING" id="247490.KSU1_B0352"/>
<evidence type="ECO:0000313" key="12">
    <source>
        <dbReference type="EMBL" id="GAB61209.1"/>
    </source>
</evidence>
<dbReference type="Pfam" id="PF22590">
    <property type="entry name" value="Cas3-like_C_2"/>
    <property type="match status" value="1"/>
</dbReference>
<keyword evidence="7" id="KW-0347">Helicase</keyword>
<dbReference type="CDD" id="cd17930">
    <property type="entry name" value="DEXHc_cas3"/>
    <property type="match status" value="1"/>
</dbReference>
<dbReference type="SUPFAM" id="SSF109604">
    <property type="entry name" value="HD-domain/PDEase-like"/>
    <property type="match status" value="1"/>
</dbReference>
<evidence type="ECO:0000256" key="6">
    <source>
        <dbReference type="ARBA" id="ARBA00022801"/>
    </source>
</evidence>
<dbReference type="OrthoDB" id="9810236at2"/>
<feature type="domain" description="HD Cas3-type" evidence="11">
    <location>
        <begin position="8"/>
        <end position="207"/>
    </location>
</feature>
<dbReference type="InterPro" id="IPR006474">
    <property type="entry name" value="Helicase_Cas3_CRISPR-ass_core"/>
</dbReference>
<protein>
    <submittedName>
        <fullName evidence="12">CRISPR-associated protein</fullName>
    </submittedName>
</protein>
<dbReference type="NCBIfam" id="TIGR01587">
    <property type="entry name" value="cas3_core"/>
    <property type="match status" value="1"/>
</dbReference>
<dbReference type="PROSITE" id="PS51194">
    <property type="entry name" value="HELICASE_CTER"/>
    <property type="match status" value="1"/>
</dbReference>
<dbReference type="CDD" id="cd09641">
    <property type="entry name" value="Cas3''_I"/>
    <property type="match status" value="1"/>
</dbReference>
<dbReference type="Gene3D" id="1.10.3210.30">
    <property type="match status" value="1"/>
</dbReference>
<evidence type="ECO:0000256" key="7">
    <source>
        <dbReference type="ARBA" id="ARBA00022806"/>
    </source>
</evidence>
<dbReference type="SMART" id="SM00490">
    <property type="entry name" value="HELICc"/>
    <property type="match status" value="1"/>
</dbReference>
<dbReference type="InterPro" id="IPR038257">
    <property type="entry name" value="CRISPR-assoc_Cas3_HD_sf"/>
</dbReference>
<dbReference type="GO" id="GO:0005524">
    <property type="term" value="F:ATP binding"/>
    <property type="evidence" value="ECO:0007669"/>
    <property type="project" value="UniProtKB-KW"/>
</dbReference>
<keyword evidence="6" id="KW-0378">Hydrolase</keyword>
<evidence type="ECO:0000256" key="1">
    <source>
        <dbReference type="ARBA" id="ARBA00006847"/>
    </source>
</evidence>
<dbReference type="AlphaFoldDB" id="I3IHL4"/>
<organism evidence="12 13">
    <name type="scientific">Candidatus Jettenia caeni</name>
    <dbReference type="NCBI Taxonomy" id="247490"/>
    <lineage>
        <taxon>Bacteria</taxon>
        <taxon>Pseudomonadati</taxon>
        <taxon>Planctomycetota</taxon>
        <taxon>Candidatus Brocadiia</taxon>
        <taxon>Candidatus Brocadiales</taxon>
        <taxon>Candidatus Brocadiaceae</taxon>
        <taxon>Candidatus Jettenia</taxon>
    </lineage>
</organism>
<dbReference type="PANTHER" id="PTHR47963:SF9">
    <property type="entry name" value="CRISPR-ASSOCIATED ENDONUCLEASE_HELICASE CAS3"/>
    <property type="match status" value="1"/>
</dbReference>